<dbReference type="Gene3D" id="2.40.10.500">
    <property type="match status" value="1"/>
</dbReference>
<dbReference type="PANTHER" id="PTHR10680:SF14">
    <property type="entry name" value="PEPTIDYL-GLYCINE ALPHA-AMIDATING MONOOXYGENASE"/>
    <property type="match status" value="1"/>
</dbReference>
<evidence type="ECO:0000256" key="3">
    <source>
        <dbReference type="ARBA" id="ARBA00023180"/>
    </source>
</evidence>
<comment type="caution">
    <text evidence="5">The sequence shown here is derived from an EMBL/GenBank/DDBJ whole genome shotgun (WGS) entry which is preliminary data.</text>
</comment>
<name>A0A818GS15_9BILA</name>
<evidence type="ECO:0000256" key="1">
    <source>
        <dbReference type="ARBA" id="ARBA00022729"/>
    </source>
</evidence>
<dbReference type="AlphaFoldDB" id="A0A818GS15"/>
<evidence type="ECO:0000313" key="7">
    <source>
        <dbReference type="Proteomes" id="UP000663865"/>
    </source>
</evidence>
<dbReference type="CDD" id="cd05819">
    <property type="entry name" value="NHL"/>
    <property type="match status" value="1"/>
</dbReference>
<dbReference type="PROSITE" id="PS51125">
    <property type="entry name" value="NHL"/>
    <property type="match status" value="1"/>
</dbReference>
<dbReference type="EMBL" id="CAJNYV010002689">
    <property type="protein sequence ID" value="CAF3493581.1"/>
    <property type="molecule type" value="Genomic_DNA"/>
</dbReference>
<protein>
    <submittedName>
        <fullName evidence="5">Uncharacterized protein</fullName>
    </submittedName>
</protein>
<dbReference type="PROSITE" id="PS51257">
    <property type="entry name" value="PROKAR_LIPOPROTEIN"/>
    <property type="match status" value="1"/>
</dbReference>
<sequence length="372" mass="40943">MFRRNFSFPHQNNAQICQNTSDYQSCSSNIACGCFPLVSNDGQGICAHLHLKCSTLSVCAANNQTCFAPGHVCVKHSRCQSRPLCYPVHMASQHICPTPVLTTTTIAPLVPNDGICVTATWNPNGTTKAGGGNGFGNQLTNLLNPSSLFIDDDFNLFIADTFHNRIVKWSGNNRIQRWYRNDSQGVTLVQNTSCWGIAMDYEGSLYISSQTDESHVIKWPGEQTVAGGNGKGSALNQLAGASYFFVDRNQSIYIADGENDRIIKWSVGATEGVIVAGGNGRGNGTNQFNEPTAIVMDHMGTMYVTDYHNHRVTRWFNGSKTGVTIVGRRGEGDEPDQLRFPTDLTFDRNGNLWVADYINNRIQMFEIDKSSC</sequence>
<dbReference type="InterPro" id="IPR011042">
    <property type="entry name" value="6-blade_b-propeller_TolB-like"/>
</dbReference>
<dbReference type="EMBL" id="CAJOBS010001841">
    <property type="protein sequence ID" value="CAF4767618.1"/>
    <property type="molecule type" value="Genomic_DNA"/>
</dbReference>
<feature type="repeat" description="NHL" evidence="4">
    <location>
        <begin position="329"/>
        <end position="368"/>
    </location>
</feature>
<evidence type="ECO:0000256" key="4">
    <source>
        <dbReference type="PROSITE-ProRule" id="PRU00504"/>
    </source>
</evidence>
<dbReference type="Gene3D" id="2.120.10.30">
    <property type="entry name" value="TolB, C-terminal domain"/>
    <property type="match status" value="1"/>
</dbReference>
<keyword evidence="2" id="KW-0677">Repeat</keyword>
<dbReference type="Pfam" id="PF01436">
    <property type="entry name" value="NHL"/>
    <property type="match status" value="2"/>
</dbReference>
<accession>A0A818GS15</accession>
<reference evidence="5" key="1">
    <citation type="submission" date="2021-02" db="EMBL/GenBank/DDBJ databases">
        <authorList>
            <person name="Nowell W R."/>
        </authorList>
    </citation>
    <scope>NUCLEOTIDE SEQUENCE</scope>
</reference>
<keyword evidence="1" id="KW-0732">Signal</keyword>
<dbReference type="InterPro" id="IPR001258">
    <property type="entry name" value="NHL_repeat"/>
</dbReference>
<evidence type="ECO:0000313" key="5">
    <source>
        <dbReference type="EMBL" id="CAF3493581.1"/>
    </source>
</evidence>
<keyword evidence="3" id="KW-0325">Glycoprotein</keyword>
<dbReference type="SUPFAM" id="SSF101898">
    <property type="entry name" value="NHL repeat"/>
    <property type="match status" value="1"/>
</dbReference>
<dbReference type="Proteomes" id="UP000663865">
    <property type="component" value="Unassembled WGS sequence"/>
</dbReference>
<organism evidence="5 7">
    <name type="scientific">Rotaria socialis</name>
    <dbReference type="NCBI Taxonomy" id="392032"/>
    <lineage>
        <taxon>Eukaryota</taxon>
        <taxon>Metazoa</taxon>
        <taxon>Spiralia</taxon>
        <taxon>Gnathifera</taxon>
        <taxon>Rotifera</taxon>
        <taxon>Eurotatoria</taxon>
        <taxon>Bdelloidea</taxon>
        <taxon>Philodinida</taxon>
        <taxon>Philodinidae</taxon>
        <taxon>Rotaria</taxon>
    </lineage>
</organism>
<dbReference type="Proteomes" id="UP000663838">
    <property type="component" value="Unassembled WGS sequence"/>
</dbReference>
<gene>
    <name evidence="5" type="ORF">KIK155_LOCUS15315</name>
    <name evidence="6" type="ORF">TOA249_LOCUS21392</name>
</gene>
<evidence type="ECO:0000313" key="6">
    <source>
        <dbReference type="EMBL" id="CAF4767618.1"/>
    </source>
</evidence>
<evidence type="ECO:0000256" key="2">
    <source>
        <dbReference type="ARBA" id="ARBA00022737"/>
    </source>
</evidence>
<dbReference type="PANTHER" id="PTHR10680">
    <property type="entry name" value="PEPTIDYL-GLYCINE ALPHA-AMIDATING MONOOXYGENASE"/>
    <property type="match status" value="1"/>
</dbReference>
<proteinExistence type="predicted"/>